<dbReference type="EMBL" id="BARS01043457">
    <property type="protein sequence ID" value="GAG39786.1"/>
    <property type="molecule type" value="Genomic_DNA"/>
</dbReference>
<feature type="transmembrane region" description="Helical" evidence="1">
    <location>
        <begin position="69"/>
        <end position="90"/>
    </location>
</feature>
<proteinExistence type="predicted"/>
<feature type="transmembrane region" description="Helical" evidence="1">
    <location>
        <begin position="38"/>
        <end position="57"/>
    </location>
</feature>
<comment type="caution">
    <text evidence="2">The sequence shown here is derived from an EMBL/GenBank/DDBJ whole genome shotgun (WGS) entry which is preliminary data.</text>
</comment>
<evidence type="ECO:0000256" key="1">
    <source>
        <dbReference type="SAM" id="Phobius"/>
    </source>
</evidence>
<name>X0YSY8_9ZZZZ</name>
<accession>X0YSY8</accession>
<feature type="non-terminal residue" evidence="2">
    <location>
        <position position="1"/>
    </location>
</feature>
<feature type="transmembrane region" description="Helical" evidence="1">
    <location>
        <begin position="12"/>
        <end position="32"/>
    </location>
</feature>
<organism evidence="2">
    <name type="scientific">marine sediment metagenome</name>
    <dbReference type="NCBI Taxonomy" id="412755"/>
    <lineage>
        <taxon>unclassified sequences</taxon>
        <taxon>metagenomes</taxon>
        <taxon>ecological metagenomes</taxon>
    </lineage>
</organism>
<feature type="transmembrane region" description="Helical" evidence="1">
    <location>
        <begin position="102"/>
        <end position="121"/>
    </location>
</feature>
<feature type="transmembrane region" description="Helical" evidence="1">
    <location>
        <begin position="128"/>
        <end position="146"/>
    </location>
</feature>
<protein>
    <submittedName>
        <fullName evidence="2">Uncharacterized protein</fullName>
    </submittedName>
</protein>
<keyword evidence="1" id="KW-0812">Transmembrane</keyword>
<reference evidence="2" key="1">
    <citation type="journal article" date="2014" name="Front. Microbiol.">
        <title>High frequency of phylogenetically diverse reductive dehalogenase-homologous genes in deep subseafloor sedimentary metagenomes.</title>
        <authorList>
            <person name="Kawai M."/>
            <person name="Futagami T."/>
            <person name="Toyoda A."/>
            <person name="Takaki Y."/>
            <person name="Nishi S."/>
            <person name="Hori S."/>
            <person name="Arai W."/>
            <person name="Tsubouchi T."/>
            <person name="Morono Y."/>
            <person name="Uchiyama I."/>
            <person name="Ito T."/>
            <person name="Fujiyama A."/>
            <person name="Inagaki F."/>
            <person name="Takami H."/>
        </authorList>
    </citation>
    <scope>NUCLEOTIDE SEQUENCE</scope>
    <source>
        <strain evidence="2">Expedition CK06-06</strain>
    </source>
</reference>
<sequence>GIILLVSPDWRVSIAALAVQYIGVFVLVAMSWPLEMAIVKLVTGWMVCAVLALAKTGAPGRYIEEQSTIMNVIFRLLAAGLVGLVVASTAPRISVWVPEITIEQLLGGWVLIGLGLLHLGLTSSGLRVILGLLTVLAGFEILYAAVETSVLVAGLLAAVSLGLALVGAYLLVIPSLVAEEEIE</sequence>
<evidence type="ECO:0000313" key="2">
    <source>
        <dbReference type="EMBL" id="GAG39786.1"/>
    </source>
</evidence>
<gene>
    <name evidence="2" type="ORF">S01H1_65791</name>
</gene>
<feature type="transmembrane region" description="Helical" evidence="1">
    <location>
        <begin position="152"/>
        <end position="177"/>
    </location>
</feature>
<dbReference type="AlphaFoldDB" id="X0YSY8"/>
<keyword evidence="1" id="KW-0472">Membrane</keyword>
<keyword evidence="1" id="KW-1133">Transmembrane helix</keyword>